<dbReference type="AlphaFoldDB" id="A0A1L7XP30"/>
<dbReference type="SMART" id="SM00829">
    <property type="entry name" value="PKS_ER"/>
    <property type="match status" value="1"/>
</dbReference>
<name>A0A1L7XP30_9HELO</name>
<dbReference type="GO" id="GO:0016651">
    <property type="term" value="F:oxidoreductase activity, acting on NAD(P)H"/>
    <property type="evidence" value="ECO:0007669"/>
    <property type="project" value="InterPro"/>
</dbReference>
<evidence type="ECO:0000313" key="4">
    <source>
        <dbReference type="EMBL" id="CZR66811.1"/>
    </source>
</evidence>
<evidence type="ECO:0000259" key="3">
    <source>
        <dbReference type="SMART" id="SM00829"/>
    </source>
</evidence>
<dbReference type="InterPro" id="IPR020843">
    <property type="entry name" value="ER"/>
</dbReference>
<gene>
    <name evidence="4" type="ORF">PAC_16712</name>
</gene>
<dbReference type="SUPFAM" id="SSF50129">
    <property type="entry name" value="GroES-like"/>
    <property type="match status" value="1"/>
</dbReference>
<dbReference type="Proteomes" id="UP000184330">
    <property type="component" value="Unassembled WGS sequence"/>
</dbReference>
<evidence type="ECO:0000256" key="1">
    <source>
        <dbReference type="ARBA" id="ARBA00008072"/>
    </source>
</evidence>
<feature type="domain" description="Enoyl reductase (ER)" evidence="3">
    <location>
        <begin position="22"/>
        <end position="349"/>
    </location>
</feature>
<dbReference type="SUPFAM" id="SSF51735">
    <property type="entry name" value="NAD(P)-binding Rossmann-fold domains"/>
    <property type="match status" value="1"/>
</dbReference>
<comment type="similarity">
    <text evidence="1">Belongs to the zinc-containing alcohol dehydrogenase family.</text>
</comment>
<keyword evidence="5" id="KW-1185">Reference proteome</keyword>
<dbReference type="InterPro" id="IPR013154">
    <property type="entry name" value="ADH-like_N"/>
</dbReference>
<dbReference type="EMBL" id="FJOG01000039">
    <property type="protein sequence ID" value="CZR66811.1"/>
    <property type="molecule type" value="Genomic_DNA"/>
</dbReference>
<evidence type="ECO:0000256" key="2">
    <source>
        <dbReference type="ARBA" id="ARBA00023002"/>
    </source>
</evidence>
<dbReference type="PANTHER" id="PTHR45348:SF2">
    <property type="entry name" value="ZINC-TYPE ALCOHOL DEHYDROGENASE-LIKE PROTEIN C2E1P3.01"/>
    <property type="match status" value="1"/>
</dbReference>
<evidence type="ECO:0000313" key="5">
    <source>
        <dbReference type="Proteomes" id="UP000184330"/>
    </source>
</evidence>
<dbReference type="CDD" id="cd08249">
    <property type="entry name" value="enoyl_reductase_like"/>
    <property type="match status" value="1"/>
</dbReference>
<dbReference type="InterPro" id="IPR047122">
    <property type="entry name" value="Trans-enoyl_RdTase-like"/>
</dbReference>
<dbReference type="OrthoDB" id="10257049at2759"/>
<dbReference type="InterPro" id="IPR011032">
    <property type="entry name" value="GroES-like_sf"/>
</dbReference>
<organism evidence="4 5">
    <name type="scientific">Phialocephala subalpina</name>
    <dbReference type="NCBI Taxonomy" id="576137"/>
    <lineage>
        <taxon>Eukaryota</taxon>
        <taxon>Fungi</taxon>
        <taxon>Dikarya</taxon>
        <taxon>Ascomycota</taxon>
        <taxon>Pezizomycotina</taxon>
        <taxon>Leotiomycetes</taxon>
        <taxon>Helotiales</taxon>
        <taxon>Mollisiaceae</taxon>
        <taxon>Phialocephala</taxon>
        <taxon>Phialocephala fortinii species complex</taxon>
    </lineage>
</organism>
<dbReference type="Pfam" id="PF08240">
    <property type="entry name" value="ADH_N"/>
    <property type="match status" value="1"/>
</dbReference>
<proteinExistence type="inferred from homology"/>
<dbReference type="Gene3D" id="3.90.180.10">
    <property type="entry name" value="Medium-chain alcohol dehydrogenases, catalytic domain"/>
    <property type="match status" value="1"/>
</dbReference>
<dbReference type="STRING" id="576137.A0A1L7XP30"/>
<dbReference type="InterPro" id="IPR013149">
    <property type="entry name" value="ADH-like_C"/>
</dbReference>
<dbReference type="Pfam" id="PF00107">
    <property type="entry name" value="ADH_zinc_N"/>
    <property type="match status" value="1"/>
</dbReference>
<sequence>MASTTQTETQLQNLAAVLESQGAKLKTVVRNIPKPSPDEIVVRNYAIAANPVDWKIQDYGFAIKTYPTVLGSDGCGIVTDVGPSVTKFKKGDRVTGFGGVIGTDNPDHGSWQTYTVLRDIATTKIPDFMSFEQGSVFPMAMATSAMALFTNLRIPLPKSSIAPQNSGFLIWGASSSVGTAAVQLARNLGFKVFATASQTHHQYLKSLGAFEVFDYHDSDVVSKIVASAKMAGTPISLGFDCVSEGTTSQQSAEILLDSGGKGGKLCLVLPWSGQGEKPDGVEISQTEAYRAFVNQAEMGKWFFNEYLEKALQEKSILSAPEIQIVEGGIDGAQKALDLSKKGVSGKKLVVKVE</sequence>
<dbReference type="Gene3D" id="3.40.50.720">
    <property type="entry name" value="NAD(P)-binding Rossmann-like Domain"/>
    <property type="match status" value="1"/>
</dbReference>
<dbReference type="InterPro" id="IPR036291">
    <property type="entry name" value="NAD(P)-bd_dom_sf"/>
</dbReference>
<dbReference type="PANTHER" id="PTHR45348">
    <property type="entry name" value="HYPOTHETICAL OXIDOREDUCTASE (EUROFUNG)"/>
    <property type="match status" value="1"/>
</dbReference>
<reference evidence="4 5" key="1">
    <citation type="submission" date="2016-03" db="EMBL/GenBank/DDBJ databases">
        <authorList>
            <person name="Ploux O."/>
        </authorList>
    </citation>
    <scope>NUCLEOTIDE SEQUENCE [LARGE SCALE GENOMIC DNA]</scope>
    <source>
        <strain evidence="4 5">UAMH 11012</strain>
    </source>
</reference>
<accession>A0A1L7XP30</accession>
<keyword evidence="2" id="KW-0560">Oxidoreductase</keyword>
<protein>
    <submittedName>
        <fullName evidence="4">Related to NADPH:quinone reductase and related Zn-dependent oxidoreductases</fullName>
    </submittedName>
</protein>